<protein>
    <submittedName>
        <fullName evidence="1">Uncharacterized protein</fullName>
    </submittedName>
</protein>
<reference evidence="1 2" key="1">
    <citation type="journal article" date="2013" name="Genome Announc.">
        <title>Genome Sequence of the Pigment-Producing Bacterium Pseudogulbenkiania ferrooxidans, Isolated from Loktak Lake.</title>
        <authorList>
            <person name="Puranik S."/>
            <person name="Talkal R."/>
            <person name="Qureshi A."/>
            <person name="Khardenavis A."/>
            <person name="Kapley A."/>
            <person name="Purohit H.J."/>
        </authorList>
    </citation>
    <scope>NUCLEOTIDE SEQUENCE [LARGE SCALE GENOMIC DNA]</scope>
    <source>
        <strain evidence="1 2">EGD-HP2</strain>
    </source>
</reference>
<comment type="caution">
    <text evidence="1">The sequence shown here is derived from an EMBL/GenBank/DDBJ whole genome shotgun (WGS) entry which is preliminary data.</text>
</comment>
<evidence type="ECO:0000313" key="2">
    <source>
        <dbReference type="Proteomes" id="UP000016426"/>
    </source>
</evidence>
<organism evidence="1 2">
    <name type="scientific">Pseudogulbenkiania ferrooxidans EGD-HP2</name>
    <dbReference type="NCBI Taxonomy" id="1388764"/>
    <lineage>
        <taxon>Bacteria</taxon>
        <taxon>Pseudomonadati</taxon>
        <taxon>Pseudomonadota</taxon>
        <taxon>Betaproteobacteria</taxon>
        <taxon>Neisseriales</taxon>
        <taxon>Chromobacteriaceae</taxon>
        <taxon>Pseudogulbenkiania</taxon>
    </lineage>
</organism>
<sequence length="85" mass="8815">MAKSGGLAAADDAGASNHGHDAFLSEFARSARQIKKRLAAPVCAGLIGWSGSASVSLQACAHRYRALGKNVVVAMALEVFHIYGM</sequence>
<proteinExistence type="predicted"/>
<accession>A0ABN0NBW1</accession>
<name>A0ABN0NBW1_9NEIS</name>
<evidence type="ECO:0000313" key="1">
    <source>
        <dbReference type="EMBL" id="ERE19286.1"/>
    </source>
</evidence>
<dbReference type="Proteomes" id="UP000016426">
    <property type="component" value="Unassembled WGS sequence"/>
</dbReference>
<dbReference type="EMBL" id="AVPH01000035">
    <property type="protein sequence ID" value="ERE19286.1"/>
    <property type="molecule type" value="Genomic_DNA"/>
</dbReference>
<keyword evidence="2" id="KW-1185">Reference proteome</keyword>
<gene>
    <name evidence="1" type="ORF">O166_02765</name>
</gene>